<proteinExistence type="predicted"/>
<evidence type="ECO:0000313" key="2">
    <source>
        <dbReference type="Proteomes" id="UP001166304"/>
    </source>
</evidence>
<organism evidence="1 2">
    <name type="scientific">Haloarcula salina</name>
    <dbReference type="NCBI Taxonomy" id="1429914"/>
    <lineage>
        <taxon>Archaea</taxon>
        <taxon>Methanobacteriati</taxon>
        <taxon>Methanobacteriota</taxon>
        <taxon>Stenosarchaea group</taxon>
        <taxon>Halobacteria</taxon>
        <taxon>Halobacteriales</taxon>
        <taxon>Haloarculaceae</taxon>
        <taxon>Haloarcula</taxon>
    </lineage>
</organism>
<reference evidence="1" key="1">
    <citation type="submission" date="2021-06" db="EMBL/GenBank/DDBJ databases">
        <title>New haloarchaea isolates fom saline soil.</title>
        <authorList>
            <person name="Duran-Viseras A."/>
            <person name="Sanchez-Porro C.S."/>
            <person name="Ventosa A."/>
        </authorList>
    </citation>
    <scope>NUCLEOTIDE SEQUENCE</scope>
    <source>
        <strain evidence="1">JCM 18369</strain>
    </source>
</reference>
<dbReference type="RefSeq" id="WP_162414263.1">
    <property type="nucleotide sequence ID" value="NZ_JAHQXE010000004.1"/>
</dbReference>
<dbReference type="Gene3D" id="3.30.565.10">
    <property type="entry name" value="Histidine kinase-like ATPase, C-terminal domain"/>
    <property type="match status" value="1"/>
</dbReference>
<dbReference type="AlphaFoldDB" id="A0AA41G1W8"/>
<dbReference type="InterPro" id="IPR036890">
    <property type="entry name" value="HATPase_C_sf"/>
</dbReference>
<dbReference type="EMBL" id="JAHQXE010000004">
    <property type="protein sequence ID" value="MBV0902685.1"/>
    <property type="molecule type" value="Genomic_DNA"/>
</dbReference>
<protein>
    <submittedName>
        <fullName evidence="1">Uncharacterized protein</fullName>
    </submittedName>
</protein>
<sequence length="84" mass="9486">MVRETMFGDPVPGITRRRGGRHCLSRRELGYDKDTRGVFVIGFYDARQIEEADRDRVWGPGRTASPDRTGYGLYVVKTIADAHG</sequence>
<dbReference type="Proteomes" id="UP001166304">
    <property type="component" value="Unassembled WGS sequence"/>
</dbReference>
<keyword evidence="2" id="KW-1185">Reference proteome</keyword>
<comment type="caution">
    <text evidence="1">The sequence shown here is derived from an EMBL/GenBank/DDBJ whole genome shotgun (WGS) entry which is preliminary data.</text>
</comment>
<gene>
    <name evidence="1" type="ORF">KTS37_12900</name>
</gene>
<dbReference type="SUPFAM" id="SSF55874">
    <property type="entry name" value="ATPase domain of HSP90 chaperone/DNA topoisomerase II/histidine kinase"/>
    <property type="match status" value="1"/>
</dbReference>
<accession>A0AA41G1W8</accession>
<evidence type="ECO:0000313" key="1">
    <source>
        <dbReference type="EMBL" id="MBV0902685.1"/>
    </source>
</evidence>
<name>A0AA41G1W8_9EURY</name>